<dbReference type="SUPFAM" id="SSF55874">
    <property type="entry name" value="ATPase domain of HSP90 chaperone/DNA topoisomerase II/histidine kinase"/>
    <property type="match status" value="1"/>
</dbReference>
<dbReference type="InterPro" id="IPR014790">
    <property type="entry name" value="MutL_C"/>
</dbReference>
<evidence type="ECO:0000259" key="7">
    <source>
        <dbReference type="SMART" id="SM01340"/>
    </source>
</evidence>
<reference evidence="8" key="2">
    <citation type="journal article" date="2021" name="PeerJ">
        <title>Extensive microbial diversity within the chicken gut microbiome revealed by metagenomics and culture.</title>
        <authorList>
            <person name="Gilroy R."/>
            <person name="Ravi A."/>
            <person name="Getino M."/>
            <person name="Pursley I."/>
            <person name="Horton D.L."/>
            <person name="Alikhan N.F."/>
            <person name="Baker D."/>
            <person name="Gharbi K."/>
            <person name="Hall N."/>
            <person name="Watson M."/>
            <person name="Adriaenssens E.M."/>
            <person name="Foster-Nyarko E."/>
            <person name="Jarju S."/>
            <person name="Secka A."/>
            <person name="Antonio M."/>
            <person name="Oren A."/>
            <person name="Chaudhuri R.R."/>
            <person name="La Ragione R."/>
            <person name="Hildebrand F."/>
            <person name="Pallen M.J."/>
        </authorList>
    </citation>
    <scope>NUCLEOTIDE SEQUENCE</scope>
    <source>
        <strain evidence="8">F1-3629</strain>
    </source>
</reference>
<dbReference type="GO" id="GO:0016887">
    <property type="term" value="F:ATP hydrolysis activity"/>
    <property type="evidence" value="ECO:0007669"/>
    <property type="project" value="InterPro"/>
</dbReference>
<evidence type="ECO:0000256" key="2">
    <source>
        <dbReference type="ARBA" id="ARBA00021975"/>
    </source>
</evidence>
<dbReference type="InterPro" id="IPR020667">
    <property type="entry name" value="DNA_mismatch_repair_MutL"/>
</dbReference>
<dbReference type="CDD" id="cd00782">
    <property type="entry name" value="MutL_Trans"/>
    <property type="match status" value="1"/>
</dbReference>
<feature type="domain" description="MutL C-terminal dimerisation" evidence="6">
    <location>
        <begin position="435"/>
        <end position="578"/>
    </location>
</feature>
<dbReference type="GO" id="GO:0140664">
    <property type="term" value="F:ATP-dependent DNA damage sensor activity"/>
    <property type="evidence" value="ECO:0007669"/>
    <property type="project" value="InterPro"/>
</dbReference>
<dbReference type="EMBL" id="JADIMJ010000087">
    <property type="protein sequence ID" value="MBO8454238.1"/>
    <property type="molecule type" value="Genomic_DNA"/>
</dbReference>
<name>A0A940IGQ5_9BACT</name>
<dbReference type="SMART" id="SM00853">
    <property type="entry name" value="MutL_C"/>
    <property type="match status" value="1"/>
</dbReference>
<dbReference type="PROSITE" id="PS00058">
    <property type="entry name" value="DNA_MISMATCH_REPAIR_1"/>
    <property type="match status" value="1"/>
</dbReference>
<comment type="similarity">
    <text evidence="1 5">Belongs to the DNA mismatch repair MutL/HexB family.</text>
</comment>
<dbReference type="InterPro" id="IPR037198">
    <property type="entry name" value="MutL_C_sf"/>
</dbReference>
<dbReference type="Gene3D" id="3.30.1540.20">
    <property type="entry name" value="MutL, C-terminal domain, dimerisation subdomain"/>
    <property type="match status" value="1"/>
</dbReference>
<dbReference type="InterPro" id="IPR042120">
    <property type="entry name" value="MutL_C_dimsub"/>
</dbReference>
<evidence type="ECO:0000313" key="9">
    <source>
        <dbReference type="Proteomes" id="UP000771749"/>
    </source>
</evidence>
<keyword evidence="3 5" id="KW-0227">DNA damage</keyword>
<evidence type="ECO:0000256" key="3">
    <source>
        <dbReference type="ARBA" id="ARBA00022763"/>
    </source>
</evidence>
<dbReference type="InterPro" id="IPR038973">
    <property type="entry name" value="MutL/Mlh/Pms-like"/>
</dbReference>
<evidence type="ECO:0000256" key="1">
    <source>
        <dbReference type="ARBA" id="ARBA00006082"/>
    </source>
</evidence>
<dbReference type="SUPFAM" id="SSF118116">
    <property type="entry name" value="DNA mismatch repair protein MutL"/>
    <property type="match status" value="1"/>
</dbReference>
<keyword evidence="8" id="KW-0378">Hydrolase</keyword>
<sequence length="618" mass="68170">MDIRILPSNIANMIAAGEVVQRPASVVKELMENALDAGADQVTVVILDAGRTLVQVIDNGCGMSPDDAVLCFERHATSKIASAEDLSDIRTFGFRGEALASIAAVAEVTLRTRRAEDEVGCEVRFADSRHLSTEEAAVPKGSNFAVRNLFYNVPARRKFLKSDNVEFKHIVTEFTHVAVTRPDAAFTLTHNGREIFVLKPAKSLKFRIQDILGMNVVNELVDVSAETSVVRISGYAGRPDMAKKSLGNQYFFVNGRYFRSPYLHKAVLKAYENLAPDGTTPSYFIWLEVDPHAVDVNISPTKSEVKFEDDSVIFQILYACVKESLGKNSFVASIDFDREGVPDIPVFGKDFEKYRPVAEPLPSLDPTYNPFDNDGFPSQESYFTNVIPADTADSFSKDRPAQGADSGFLRQGGLVDRREDYGKLFEDKTLPSKSVIVLQNRYILTAVRSGLLVINIRRARERIFYERFLKALSQNVHVTQCSLFPVAVQVGVENRLLFEEHSAMLSSLGFDISSFGNDTVVVNGVPEGYSVEPGRVQTMVSDITVALSDDHNSVAEMMQSAMAERFARLGAAGDNTPVTNAEAQRLIDALFACGNAEYTSSGHRTMVIMATEDIEGRF</sequence>
<organism evidence="8 9">
    <name type="scientific">Candidatus Cryptobacteroides gallistercoris</name>
    <dbReference type="NCBI Taxonomy" id="2840765"/>
    <lineage>
        <taxon>Bacteria</taxon>
        <taxon>Pseudomonadati</taxon>
        <taxon>Bacteroidota</taxon>
        <taxon>Bacteroidia</taxon>
        <taxon>Bacteroidales</taxon>
        <taxon>Candidatus Cryptobacteroides</taxon>
    </lineage>
</organism>
<dbReference type="InterPro" id="IPR036890">
    <property type="entry name" value="HATPase_C_sf"/>
</dbReference>
<dbReference type="Gene3D" id="3.30.230.10">
    <property type="match status" value="1"/>
</dbReference>
<comment type="caution">
    <text evidence="8">The sequence shown here is derived from an EMBL/GenBank/DDBJ whole genome shotgun (WGS) entry which is preliminary data.</text>
</comment>
<dbReference type="PANTHER" id="PTHR10073">
    <property type="entry name" value="DNA MISMATCH REPAIR PROTEIN MLH, PMS, MUTL"/>
    <property type="match status" value="1"/>
</dbReference>
<evidence type="ECO:0000259" key="6">
    <source>
        <dbReference type="SMART" id="SM00853"/>
    </source>
</evidence>
<dbReference type="InterPro" id="IPR013507">
    <property type="entry name" value="DNA_mismatch_S5_2-like"/>
</dbReference>
<dbReference type="PANTHER" id="PTHR10073:SF12">
    <property type="entry name" value="DNA MISMATCH REPAIR PROTEIN MLH1"/>
    <property type="match status" value="1"/>
</dbReference>
<accession>A0A940IGQ5</accession>
<dbReference type="Proteomes" id="UP000771749">
    <property type="component" value="Unassembled WGS sequence"/>
</dbReference>
<evidence type="ECO:0000256" key="5">
    <source>
        <dbReference type="HAMAP-Rule" id="MF_00149"/>
    </source>
</evidence>
<dbReference type="GO" id="GO:0032300">
    <property type="term" value="C:mismatch repair complex"/>
    <property type="evidence" value="ECO:0007669"/>
    <property type="project" value="InterPro"/>
</dbReference>
<dbReference type="AlphaFoldDB" id="A0A940IGQ5"/>
<comment type="function">
    <text evidence="5">This protein is involved in the repair of mismatches in DNA. It is required for dam-dependent methyl-directed DNA mismatch repair. May act as a 'molecular matchmaker', a protein that promotes the formation of a stable complex between two or more DNA-binding proteins in an ATP-dependent manner without itself being part of a final effector complex.</text>
</comment>
<dbReference type="GO" id="GO:0005524">
    <property type="term" value="F:ATP binding"/>
    <property type="evidence" value="ECO:0007669"/>
    <property type="project" value="InterPro"/>
</dbReference>
<reference evidence="8" key="1">
    <citation type="submission" date="2020-10" db="EMBL/GenBank/DDBJ databases">
        <authorList>
            <person name="Gilroy R."/>
        </authorList>
    </citation>
    <scope>NUCLEOTIDE SEQUENCE</scope>
    <source>
        <strain evidence="8">F1-3629</strain>
    </source>
</reference>
<dbReference type="GO" id="GO:0004519">
    <property type="term" value="F:endonuclease activity"/>
    <property type="evidence" value="ECO:0007669"/>
    <property type="project" value="UniProtKB-KW"/>
</dbReference>
<dbReference type="Pfam" id="PF08676">
    <property type="entry name" value="MutL_C"/>
    <property type="match status" value="1"/>
</dbReference>
<dbReference type="InterPro" id="IPR042121">
    <property type="entry name" value="MutL_C_regsub"/>
</dbReference>
<dbReference type="InterPro" id="IPR014721">
    <property type="entry name" value="Ribsml_uS5_D2-typ_fold_subgr"/>
</dbReference>
<dbReference type="HAMAP" id="MF_00149">
    <property type="entry name" value="DNA_mis_repair"/>
    <property type="match status" value="1"/>
</dbReference>
<dbReference type="Gene3D" id="3.30.1370.100">
    <property type="entry name" value="MutL, C-terminal domain, regulatory subdomain"/>
    <property type="match status" value="1"/>
</dbReference>
<proteinExistence type="inferred from homology"/>
<dbReference type="CDD" id="cd16926">
    <property type="entry name" value="HATPase_MutL-MLH-PMS-like"/>
    <property type="match status" value="1"/>
</dbReference>
<dbReference type="InterPro" id="IPR020568">
    <property type="entry name" value="Ribosomal_Su5_D2-typ_SF"/>
</dbReference>
<dbReference type="InterPro" id="IPR014762">
    <property type="entry name" value="DNA_mismatch_repair_CS"/>
</dbReference>
<dbReference type="Pfam" id="PF01119">
    <property type="entry name" value="DNA_mis_repair"/>
    <property type="match status" value="1"/>
</dbReference>
<dbReference type="InterPro" id="IPR002099">
    <property type="entry name" value="MutL/Mlh/PMS"/>
</dbReference>
<keyword evidence="8" id="KW-0255">Endonuclease</keyword>
<dbReference type="Pfam" id="PF13589">
    <property type="entry name" value="HATPase_c_3"/>
    <property type="match status" value="1"/>
</dbReference>
<dbReference type="SUPFAM" id="SSF54211">
    <property type="entry name" value="Ribosomal protein S5 domain 2-like"/>
    <property type="match status" value="1"/>
</dbReference>
<feature type="domain" description="DNA mismatch repair protein S5" evidence="7">
    <location>
        <begin position="208"/>
        <end position="326"/>
    </location>
</feature>
<dbReference type="GO" id="GO:0030983">
    <property type="term" value="F:mismatched DNA binding"/>
    <property type="evidence" value="ECO:0007669"/>
    <property type="project" value="InterPro"/>
</dbReference>
<keyword evidence="4 5" id="KW-0234">DNA repair</keyword>
<dbReference type="NCBIfam" id="TIGR00585">
    <property type="entry name" value="mutl"/>
    <property type="match status" value="1"/>
</dbReference>
<protein>
    <recommendedName>
        <fullName evidence="2 5">DNA mismatch repair protein MutL</fullName>
    </recommendedName>
</protein>
<dbReference type="FunFam" id="3.30.565.10:FF:000003">
    <property type="entry name" value="DNA mismatch repair endonuclease MutL"/>
    <property type="match status" value="1"/>
</dbReference>
<dbReference type="Gene3D" id="3.30.565.10">
    <property type="entry name" value="Histidine kinase-like ATPase, C-terminal domain"/>
    <property type="match status" value="1"/>
</dbReference>
<dbReference type="SMART" id="SM01340">
    <property type="entry name" value="DNA_mis_repair"/>
    <property type="match status" value="1"/>
</dbReference>
<dbReference type="GO" id="GO:0006298">
    <property type="term" value="P:mismatch repair"/>
    <property type="evidence" value="ECO:0007669"/>
    <property type="project" value="UniProtKB-UniRule"/>
</dbReference>
<evidence type="ECO:0000313" key="8">
    <source>
        <dbReference type="EMBL" id="MBO8454238.1"/>
    </source>
</evidence>
<evidence type="ECO:0000256" key="4">
    <source>
        <dbReference type="ARBA" id="ARBA00023204"/>
    </source>
</evidence>
<gene>
    <name evidence="5 8" type="primary">mutL</name>
    <name evidence="8" type="ORF">IAC07_05900</name>
</gene>
<keyword evidence="8" id="KW-0540">Nuclease</keyword>